<protein>
    <submittedName>
        <fullName evidence="1">Uncharacterized protein</fullName>
    </submittedName>
</protein>
<comment type="caution">
    <text evidence="1">The sequence shown here is derived from an EMBL/GenBank/DDBJ whole genome shotgun (WGS) entry which is preliminary data.</text>
</comment>
<sequence>MTYLAHITIYPADGVRYVRAVHSPRIVEYAYALALDACRIRTQALSRLNIMQAARSRLKPPHLKVGELDLAFDLERIDRLGDQEADKFFVNLIHRGMKILERAAYIPKGSSERVRKEVRRLGLRIRSDMTKWRRNARTRDAFRLMARTTHKGICIDAEVKRKGGGLESFHLLDSWYPPHFFCEYVLDSVRWLAADKIEVVLSHRGRNTQHQGVRRIDTRRSQNKPSITADGRTAKLHFSLKKPIPAETLEDWKDVR</sequence>
<name>A0A829Y9K8_9GAMM</name>
<dbReference type="EMBL" id="BLJN01000002">
    <property type="protein sequence ID" value="GFE80034.1"/>
    <property type="molecule type" value="Genomic_DNA"/>
</dbReference>
<dbReference type="Proteomes" id="UP000445000">
    <property type="component" value="Unassembled WGS sequence"/>
</dbReference>
<evidence type="ECO:0000313" key="1">
    <source>
        <dbReference type="EMBL" id="GFE80034.1"/>
    </source>
</evidence>
<dbReference type="AlphaFoldDB" id="A0A829Y9K8"/>
<reference evidence="2" key="1">
    <citation type="submission" date="2020-01" db="EMBL/GenBank/DDBJ databases">
        <title>'Steroidobacter agaridevorans' sp. nov., agar-degrading bacteria isolated from rhizosphere soils.</title>
        <authorList>
            <person name="Ikenaga M."/>
            <person name="Kataoka M."/>
            <person name="Murouchi A."/>
            <person name="Katsuragi S."/>
            <person name="Sakai M."/>
        </authorList>
    </citation>
    <scope>NUCLEOTIDE SEQUENCE [LARGE SCALE GENOMIC DNA]</scope>
    <source>
        <strain evidence="2">YU21-B</strain>
    </source>
</reference>
<evidence type="ECO:0000313" key="2">
    <source>
        <dbReference type="Proteomes" id="UP000445000"/>
    </source>
</evidence>
<proteinExistence type="predicted"/>
<organism evidence="1 2">
    <name type="scientific">Steroidobacter agaridevorans</name>
    <dbReference type="NCBI Taxonomy" id="2695856"/>
    <lineage>
        <taxon>Bacteria</taxon>
        <taxon>Pseudomonadati</taxon>
        <taxon>Pseudomonadota</taxon>
        <taxon>Gammaproteobacteria</taxon>
        <taxon>Steroidobacterales</taxon>
        <taxon>Steroidobacteraceae</taxon>
        <taxon>Steroidobacter</taxon>
    </lineage>
</organism>
<gene>
    <name evidence="1" type="ORF">GCM10011487_20340</name>
</gene>
<keyword evidence="2" id="KW-1185">Reference proteome</keyword>
<accession>A0A829Y9K8</accession>
<dbReference type="RefSeq" id="WP_161811772.1">
    <property type="nucleotide sequence ID" value="NZ_BLJN01000002.1"/>
</dbReference>